<dbReference type="InterPro" id="IPR019579">
    <property type="entry name" value="FAM161A/B"/>
</dbReference>
<organism evidence="13 14">
    <name type="scientific">Nyctiprogne leucopyga</name>
    <dbReference type="NCBI Taxonomy" id="382315"/>
    <lineage>
        <taxon>Eukaryota</taxon>
        <taxon>Metazoa</taxon>
        <taxon>Chordata</taxon>
        <taxon>Craniata</taxon>
        <taxon>Vertebrata</taxon>
        <taxon>Euteleostomi</taxon>
        <taxon>Archelosauria</taxon>
        <taxon>Archosauria</taxon>
        <taxon>Dinosauria</taxon>
        <taxon>Saurischia</taxon>
        <taxon>Theropoda</taxon>
        <taxon>Coelurosauria</taxon>
        <taxon>Aves</taxon>
        <taxon>Neognathae</taxon>
        <taxon>Neoaves</taxon>
        <taxon>Strisores</taxon>
        <taxon>Caprimulgiformes</taxon>
        <taxon>Caprimulgidae</taxon>
        <taxon>Chordeilinae</taxon>
        <taxon>Nyctiprogne</taxon>
    </lineage>
</organism>
<dbReference type="Pfam" id="PF10595">
    <property type="entry name" value="FAM161A_B"/>
    <property type="match status" value="1"/>
</dbReference>
<feature type="compositionally biased region" description="Basic and acidic residues" evidence="12">
    <location>
        <begin position="630"/>
        <end position="650"/>
    </location>
</feature>
<evidence type="ECO:0000256" key="10">
    <source>
        <dbReference type="ARBA" id="ARBA00037165"/>
    </source>
</evidence>
<comment type="caution">
    <text evidence="13">The sequence shown here is derived from an EMBL/GenBank/DDBJ whole genome shotgun (WGS) entry which is preliminary data.</text>
</comment>
<keyword evidence="7" id="KW-0969">Cilium</keyword>
<dbReference type="Proteomes" id="UP000551823">
    <property type="component" value="Unassembled WGS sequence"/>
</dbReference>
<evidence type="ECO:0000256" key="8">
    <source>
        <dbReference type="ARBA" id="ARBA00023212"/>
    </source>
</evidence>
<comment type="subcellular location">
    <subcellularLocation>
        <location evidence="2">Cytoplasm</location>
        <location evidence="2">Cytoskeleton</location>
        <location evidence="2">Cilium basal body</location>
    </subcellularLocation>
    <subcellularLocation>
        <location evidence="1">Cytoplasm</location>
        <location evidence="1">Cytoskeleton</location>
        <location evidence="1">Microtubule organizing center</location>
        <location evidence="1">Centrosome</location>
        <location evidence="1">Centriole</location>
    </subcellularLocation>
</comment>
<keyword evidence="9" id="KW-0966">Cell projection</keyword>
<feature type="region of interest" description="Disordered" evidence="12">
    <location>
        <begin position="51"/>
        <end position="83"/>
    </location>
</feature>
<keyword evidence="4" id="KW-0963">Cytoplasm</keyword>
<accession>A0A7L4CEJ8</accession>
<feature type="region of interest" description="Disordered" evidence="12">
    <location>
        <begin position="520"/>
        <end position="670"/>
    </location>
</feature>
<dbReference type="AlphaFoldDB" id="A0A7L4CEJ8"/>
<feature type="non-terminal residue" evidence="13">
    <location>
        <position position="1"/>
    </location>
</feature>
<keyword evidence="8" id="KW-0206">Cytoskeleton</keyword>
<keyword evidence="5" id="KW-0970">Cilium biogenesis/degradation</keyword>
<dbReference type="PANTHER" id="PTHR21501">
    <property type="entry name" value="PROTEIN FAM-161"/>
    <property type="match status" value="1"/>
</dbReference>
<feature type="compositionally biased region" description="Low complexity" evidence="12">
    <location>
        <begin position="51"/>
        <end position="65"/>
    </location>
</feature>
<evidence type="ECO:0000256" key="2">
    <source>
        <dbReference type="ARBA" id="ARBA00004120"/>
    </source>
</evidence>
<proteinExistence type="inferred from homology"/>
<dbReference type="EMBL" id="VZZU01002113">
    <property type="protein sequence ID" value="NXW48158.1"/>
    <property type="molecule type" value="Genomic_DNA"/>
</dbReference>
<name>A0A7L4CEJ8_9AVES</name>
<evidence type="ECO:0000256" key="5">
    <source>
        <dbReference type="ARBA" id="ARBA00022794"/>
    </source>
</evidence>
<keyword evidence="6" id="KW-0175">Coiled coil</keyword>
<evidence type="ECO:0000256" key="4">
    <source>
        <dbReference type="ARBA" id="ARBA00022490"/>
    </source>
</evidence>
<reference evidence="13 14" key="1">
    <citation type="submission" date="2019-09" db="EMBL/GenBank/DDBJ databases">
        <title>Bird 10,000 Genomes (B10K) Project - Family phase.</title>
        <authorList>
            <person name="Zhang G."/>
        </authorList>
    </citation>
    <scope>NUCLEOTIDE SEQUENCE [LARGE SCALE GENOMIC DNA]</scope>
    <source>
        <strain evidence="13">B10K-DU-005-01</strain>
    </source>
</reference>
<evidence type="ECO:0000256" key="7">
    <source>
        <dbReference type="ARBA" id="ARBA00023069"/>
    </source>
</evidence>
<evidence type="ECO:0000256" key="11">
    <source>
        <dbReference type="ARBA" id="ARBA00039949"/>
    </source>
</evidence>
<evidence type="ECO:0000256" key="6">
    <source>
        <dbReference type="ARBA" id="ARBA00023054"/>
    </source>
</evidence>
<dbReference type="InterPro" id="IPR051655">
    <property type="entry name" value="FAM161"/>
</dbReference>
<dbReference type="GO" id="GO:0044782">
    <property type="term" value="P:cilium organization"/>
    <property type="evidence" value="ECO:0007669"/>
    <property type="project" value="TreeGrafter"/>
</dbReference>
<comment type="similarity">
    <text evidence="3">Belongs to the FAM161 family.</text>
</comment>
<gene>
    <name evidence="13" type="primary">Fam161a</name>
    <name evidence="13" type="ORF">NYCLEU_R10795</name>
</gene>
<dbReference type="GO" id="GO:0032391">
    <property type="term" value="C:photoreceptor connecting cilium"/>
    <property type="evidence" value="ECO:0007669"/>
    <property type="project" value="TreeGrafter"/>
</dbReference>
<comment type="function">
    <text evidence="10">Involved in ciliogenesis.</text>
</comment>
<sequence length="670" mass="77735">MAKLERMYRNKLYLKGVQPLGKKTTASNVCCRPTWDKSSYQPLNLHKSLSDSDLSDPLGSSISDGSNRKLAFDENSSETGSSAFAQQQIEKMWDGFSVEDYISHTKHSPPSSPAFRMSRKKQKAWSPKVTVPKPFQMTIREARKKEQNVKSKSQIEMENNLLKKQLEEEAECQKKFRANPVPAAVFLPLYHEIVERNEERRRSVKERSKLKLLASQKPFKFIEREKQRSEIRKMQLRDLSTPEKKTKLFKAKPVPKCVYSPAVNDKLKEEELFREIRIRMRAEDLLRNSSLPNNRLALKDTNKKKNHKCIDPKGTEHKPKIRSNVPDFELLHQKFQKQLLQQKQVKHLTVCEPFDLCTPYIPSNKEKILKDIQQDEEKLKETRWPYTSPRCKPQMRHSSANSHLSGYGASKSPKITEATRQRLQAIRNYEKQRMQEYLQELQEMEERVNQRPLLFERLTQKNARIAAEKHYSNRLKVLGISPEFLSKKGQTTKLLQCYSAEDFNNTTNTRERVIKDKAKERESFEEAADSSPQSEQSCEEEEEEEKRKDVKTSTQDGQSSELEDEDKARASPHAHQPCHAGEARSSPNSDQHHEEDEEEEEEAKAGLALGCSQEEEEDGDQSRPSSQSDQSREHEEEHQSDPEAEGAFRYEDDEYENDDSEEKSSDDEAD</sequence>
<evidence type="ECO:0000313" key="14">
    <source>
        <dbReference type="Proteomes" id="UP000551823"/>
    </source>
</evidence>
<dbReference type="GO" id="GO:0036064">
    <property type="term" value="C:ciliary basal body"/>
    <property type="evidence" value="ECO:0007669"/>
    <property type="project" value="TreeGrafter"/>
</dbReference>
<evidence type="ECO:0000313" key="13">
    <source>
        <dbReference type="EMBL" id="NXW48158.1"/>
    </source>
</evidence>
<evidence type="ECO:0000256" key="1">
    <source>
        <dbReference type="ARBA" id="ARBA00004114"/>
    </source>
</evidence>
<feature type="region of interest" description="Disordered" evidence="12">
    <location>
        <begin position="386"/>
        <end position="416"/>
    </location>
</feature>
<evidence type="ECO:0000256" key="12">
    <source>
        <dbReference type="SAM" id="MobiDB-lite"/>
    </source>
</evidence>
<feature type="compositionally biased region" description="Acidic residues" evidence="12">
    <location>
        <begin position="651"/>
        <end position="670"/>
    </location>
</feature>
<dbReference type="GO" id="GO:0005814">
    <property type="term" value="C:centriole"/>
    <property type="evidence" value="ECO:0007669"/>
    <property type="project" value="UniProtKB-SubCell"/>
</dbReference>
<feature type="region of interest" description="Disordered" evidence="12">
    <location>
        <begin position="105"/>
        <end position="128"/>
    </location>
</feature>
<evidence type="ECO:0000256" key="3">
    <source>
        <dbReference type="ARBA" id="ARBA00006663"/>
    </source>
</evidence>
<protein>
    <recommendedName>
        <fullName evidence="11">Protein FAM161A</fullName>
    </recommendedName>
</protein>
<evidence type="ECO:0000256" key="9">
    <source>
        <dbReference type="ARBA" id="ARBA00023273"/>
    </source>
</evidence>
<feature type="non-terminal residue" evidence="13">
    <location>
        <position position="670"/>
    </location>
</feature>
<keyword evidence="14" id="KW-1185">Reference proteome</keyword>
<dbReference type="PANTHER" id="PTHR21501:SF3">
    <property type="entry name" value="PROTEIN FAM161A"/>
    <property type="match status" value="1"/>
</dbReference>